<evidence type="ECO:0000256" key="9">
    <source>
        <dbReference type="ARBA" id="ARBA00023042"/>
    </source>
</evidence>
<dbReference type="EMBL" id="LCWF01000096">
    <property type="protein sequence ID" value="KKY20472.1"/>
    <property type="molecule type" value="Genomic_DNA"/>
</dbReference>
<dbReference type="GO" id="GO:0070693">
    <property type="term" value="C:P-TEFb-cap methyltransferase complex"/>
    <property type="evidence" value="ECO:0007669"/>
    <property type="project" value="EnsemblFungi"/>
</dbReference>
<evidence type="ECO:0000256" key="14">
    <source>
        <dbReference type="ARBA" id="ARBA00049739"/>
    </source>
</evidence>
<sequence>MIQKFSPDEPPVQEERGWGQEEPEVVTHDETQPLLVLDIGCGKGGDLGKWQQAPQAVGLYVGLDPAEQSVAQARDRYIGMRRGRRPIFDARFVAKDCFGEWIGDVPIVQEVGIDGSVGPGGNMMAARWGKTGGFDVVTMMFTMHYSFENEQKARMMLKNVAGSLKKGGRLIGVCPNSDIISSRVAAWHQKRKDEKVQSGENGDATHASNGSSNTPPPAEEGEVEEDADDSAPSPRWGNSLYNVKFTGVTPPDGVFRPATGWKYTYWMEEAVDVPEYVVPWEAFRALAEDYNLEQRYRKSFLDIWESDNNDPILGPLAVRMGVRKFEGGPLNISDEEREAVGFYHAFCFTKV</sequence>
<dbReference type="Pfam" id="PF03291">
    <property type="entry name" value="mRNA_G-N7_MeTrfase"/>
    <property type="match status" value="2"/>
</dbReference>
<evidence type="ECO:0000256" key="6">
    <source>
        <dbReference type="ARBA" id="ARBA00022679"/>
    </source>
</evidence>
<evidence type="ECO:0000256" key="3">
    <source>
        <dbReference type="ARBA" id="ARBA00011926"/>
    </source>
</evidence>
<dbReference type="PROSITE" id="PS51562">
    <property type="entry name" value="RNA_CAP0_MT"/>
    <property type="match status" value="1"/>
</dbReference>
<feature type="region of interest" description="Disordered" evidence="16">
    <location>
        <begin position="1"/>
        <end position="25"/>
    </location>
</feature>
<reference evidence="18 19" key="1">
    <citation type="submission" date="2015-05" db="EMBL/GenBank/DDBJ databases">
        <title>Distinctive expansion of gene families associated with plant cell wall degradation and secondary metabolism in the genomes of grapevine trunk pathogens.</title>
        <authorList>
            <person name="Lawrence D.P."/>
            <person name="Travadon R."/>
            <person name="Rolshausen P.E."/>
            <person name="Baumgartner K."/>
        </authorList>
    </citation>
    <scope>NUCLEOTIDE SEQUENCE [LARGE SCALE GENOMIC DNA]</scope>
    <source>
        <strain evidence="18">UCRPC4</strain>
    </source>
</reference>
<evidence type="ECO:0000256" key="13">
    <source>
        <dbReference type="ARBA" id="ARBA00044712"/>
    </source>
</evidence>
<protein>
    <recommendedName>
        <fullName evidence="14 15">mRNA cap guanine-N(7) methyltransferase</fullName>
        <ecNumber evidence="3 15">2.1.1.56</ecNumber>
    </recommendedName>
    <alternativeName>
        <fullName evidence="11 15">mRNA (guanine-N(7))-methyltransferase</fullName>
    </alternativeName>
    <alternativeName>
        <fullName evidence="12 15">mRNA cap methyltransferase</fullName>
    </alternativeName>
</protein>
<dbReference type="PANTHER" id="PTHR12189">
    <property type="entry name" value="MRNA GUANINE-7- METHYLTRANSFERASE"/>
    <property type="match status" value="1"/>
</dbReference>
<dbReference type="Gene3D" id="3.40.50.150">
    <property type="entry name" value="Vaccinia Virus protein VP39"/>
    <property type="match status" value="1"/>
</dbReference>
<dbReference type="Proteomes" id="UP000053317">
    <property type="component" value="Unassembled WGS sequence"/>
</dbReference>
<evidence type="ECO:0000256" key="16">
    <source>
        <dbReference type="SAM" id="MobiDB-lite"/>
    </source>
</evidence>
<keyword evidence="8 15" id="KW-0694">RNA-binding</keyword>
<comment type="catalytic activity">
    <reaction evidence="13">
        <text>a 5'-end (5'-triphosphoguanosine)-ribonucleoside in mRNA + S-adenosyl-L-methionine = a 5'-end (N(7)-methyl 5'-triphosphoguanosine)-ribonucleoside in mRNA + S-adenosyl-L-homocysteine</text>
        <dbReference type="Rhea" id="RHEA:67008"/>
        <dbReference type="Rhea" id="RHEA-COMP:17166"/>
        <dbReference type="Rhea" id="RHEA-COMP:17167"/>
        <dbReference type="ChEBI" id="CHEBI:57856"/>
        <dbReference type="ChEBI" id="CHEBI:59789"/>
        <dbReference type="ChEBI" id="CHEBI:156461"/>
        <dbReference type="ChEBI" id="CHEBI:167617"/>
        <dbReference type="EC" id="2.1.1.56"/>
    </reaction>
</comment>
<keyword evidence="9 15" id="KW-0506">mRNA capping</keyword>
<feature type="domain" description="MRNA cap 0 methyltransferase" evidence="17">
    <location>
        <begin position="1"/>
        <end position="351"/>
    </location>
</feature>
<dbReference type="InterPro" id="IPR029063">
    <property type="entry name" value="SAM-dependent_MTases_sf"/>
</dbReference>
<accession>A0A0G2EC09</accession>
<comment type="subcellular location">
    <subcellularLocation>
        <location evidence="2 15">Nucleus</location>
    </subcellularLocation>
</comment>
<evidence type="ECO:0000256" key="4">
    <source>
        <dbReference type="ARBA" id="ARBA00022603"/>
    </source>
</evidence>
<keyword evidence="5 15" id="KW-0507">mRNA processing</keyword>
<evidence type="ECO:0000256" key="5">
    <source>
        <dbReference type="ARBA" id="ARBA00022664"/>
    </source>
</evidence>
<feature type="compositionally biased region" description="Basic and acidic residues" evidence="16">
    <location>
        <begin position="13"/>
        <end position="25"/>
    </location>
</feature>
<dbReference type="InterPro" id="IPR016899">
    <property type="entry name" value="mRNA_G-N7_MeTrfase_euk"/>
</dbReference>
<keyword evidence="10 15" id="KW-0539">Nucleus</keyword>
<keyword evidence="7 15" id="KW-0949">S-adenosyl-L-methionine</keyword>
<dbReference type="AlphaFoldDB" id="A0A0G2EC09"/>
<dbReference type="EC" id="2.1.1.56" evidence="3 15"/>
<evidence type="ECO:0000256" key="10">
    <source>
        <dbReference type="ARBA" id="ARBA00023242"/>
    </source>
</evidence>
<keyword evidence="4 15" id="KW-0489">Methyltransferase</keyword>
<organism evidence="18 19">
    <name type="scientific">Phaeomoniella chlamydospora</name>
    <name type="common">Phaeoacremonium chlamydosporum</name>
    <dbReference type="NCBI Taxonomy" id="158046"/>
    <lineage>
        <taxon>Eukaryota</taxon>
        <taxon>Fungi</taxon>
        <taxon>Dikarya</taxon>
        <taxon>Ascomycota</taxon>
        <taxon>Pezizomycotina</taxon>
        <taxon>Eurotiomycetes</taxon>
        <taxon>Chaetothyriomycetidae</taxon>
        <taxon>Phaeomoniellales</taxon>
        <taxon>Phaeomoniellaceae</taxon>
        <taxon>Phaeomoniella</taxon>
    </lineage>
</organism>
<reference evidence="18 19" key="2">
    <citation type="submission" date="2015-05" db="EMBL/GenBank/DDBJ databases">
        <authorList>
            <person name="Morales-Cruz A."/>
            <person name="Amrine K.C."/>
            <person name="Cantu D."/>
        </authorList>
    </citation>
    <scope>NUCLEOTIDE SEQUENCE [LARGE SCALE GENOMIC DNA]</scope>
    <source>
        <strain evidence="18">UCRPC4</strain>
    </source>
</reference>
<evidence type="ECO:0000256" key="8">
    <source>
        <dbReference type="ARBA" id="ARBA00022884"/>
    </source>
</evidence>
<evidence type="ECO:0000256" key="7">
    <source>
        <dbReference type="ARBA" id="ARBA00022691"/>
    </source>
</evidence>
<feature type="compositionally biased region" description="Acidic residues" evidence="16">
    <location>
        <begin position="219"/>
        <end position="229"/>
    </location>
</feature>
<dbReference type="GO" id="GO:0004482">
    <property type="term" value="F:mRNA 5'-cap (guanine-N7-)-methyltransferase activity"/>
    <property type="evidence" value="ECO:0007669"/>
    <property type="project" value="UniProtKB-EC"/>
</dbReference>
<dbReference type="PANTHER" id="PTHR12189:SF2">
    <property type="entry name" value="MRNA CAP GUANINE-N7 METHYLTRANSFERASE"/>
    <property type="match status" value="1"/>
</dbReference>
<proteinExistence type="inferred from homology"/>
<evidence type="ECO:0000256" key="12">
    <source>
        <dbReference type="ARBA" id="ARBA00033387"/>
    </source>
</evidence>
<evidence type="ECO:0000313" key="19">
    <source>
        <dbReference type="Proteomes" id="UP000053317"/>
    </source>
</evidence>
<dbReference type="OrthoDB" id="10248867at2759"/>
<dbReference type="PIRSF" id="PIRSF028762">
    <property type="entry name" value="ABD1"/>
    <property type="match status" value="1"/>
</dbReference>
<evidence type="ECO:0000313" key="18">
    <source>
        <dbReference type="EMBL" id="KKY20472.1"/>
    </source>
</evidence>
<keyword evidence="19" id="KW-1185">Reference proteome</keyword>
<comment type="caution">
    <text evidence="18">The sequence shown here is derived from an EMBL/GenBank/DDBJ whole genome shotgun (WGS) entry which is preliminary data.</text>
</comment>
<evidence type="ECO:0000256" key="15">
    <source>
        <dbReference type="PIRNR" id="PIRNR028762"/>
    </source>
</evidence>
<dbReference type="InterPro" id="IPR004971">
    <property type="entry name" value="mRNA_G-N7_MeTrfase_dom"/>
</dbReference>
<evidence type="ECO:0000259" key="17">
    <source>
        <dbReference type="PROSITE" id="PS51562"/>
    </source>
</evidence>
<feature type="region of interest" description="Disordered" evidence="16">
    <location>
        <begin position="190"/>
        <end position="235"/>
    </location>
</feature>
<dbReference type="GO" id="GO:0003723">
    <property type="term" value="F:RNA binding"/>
    <property type="evidence" value="ECO:0007669"/>
    <property type="project" value="UniProtKB-KW"/>
</dbReference>
<name>A0A0G2EC09_PHACM</name>
<dbReference type="SUPFAM" id="SSF53335">
    <property type="entry name" value="S-adenosyl-L-methionine-dependent methyltransferases"/>
    <property type="match status" value="1"/>
</dbReference>
<comment type="function">
    <text evidence="1">Responsible for methylating the 5'-cap structure of mRNAs.</text>
</comment>
<evidence type="ECO:0000256" key="11">
    <source>
        <dbReference type="ARBA" id="ARBA00032772"/>
    </source>
</evidence>
<gene>
    <name evidence="18" type="ORF">UCRPC4_g04174</name>
</gene>
<keyword evidence="6 15" id="KW-0808">Transferase</keyword>
<evidence type="ECO:0000256" key="2">
    <source>
        <dbReference type="ARBA" id="ARBA00004123"/>
    </source>
</evidence>
<dbReference type="InterPro" id="IPR039753">
    <property type="entry name" value="RG7MT1"/>
</dbReference>
<comment type="similarity">
    <text evidence="15">Belongs to the class I-like SAM-binding methyltransferase superfamily. mRNA cap 0 methyltransferase family.</text>
</comment>
<evidence type="ECO:0000256" key="1">
    <source>
        <dbReference type="ARBA" id="ARBA00003378"/>
    </source>
</evidence>